<gene>
    <name evidence="3" type="ORF">ACFOGJ_15705</name>
</gene>
<keyword evidence="3" id="KW-0032">Aminotransferase</keyword>
<keyword evidence="2" id="KW-0663">Pyridoxal phosphate</keyword>
<protein>
    <submittedName>
        <fullName evidence="3">DegT/DnrJ/EryC1/StrS family aminotransferase</fullName>
    </submittedName>
</protein>
<keyword evidence="3" id="KW-0808">Transferase</keyword>
<dbReference type="Gene3D" id="3.40.640.10">
    <property type="entry name" value="Type I PLP-dependent aspartate aminotransferase-like (Major domain)"/>
    <property type="match status" value="1"/>
</dbReference>
<dbReference type="PANTHER" id="PTHR30244:SF34">
    <property type="entry name" value="DTDP-4-AMINO-4,6-DIDEOXYGALACTOSE TRANSAMINASE"/>
    <property type="match status" value="1"/>
</dbReference>
<organism evidence="3 4">
    <name type="scientific">Marinibaculum pumilum</name>
    <dbReference type="NCBI Taxonomy" id="1766165"/>
    <lineage>
        <taxon>Bacteria</taxon>
        <taxon>Pseudomonadati</taxon>
        <taxon>Pseudomonadota</taxon>
        <taxon>Alphaproteobacteria</taxon>
        <taxon>Rhodospirillales</taxon>
        <taxon>Rhodospirillaceae</taxon>
        <taxon>Marinibaculum</taxon>
    </lineage>
</organism>
<evidence type="ECO:0000256" key="2">
    <source>
        <dbReference type="RuleBase" id="RU004508"/>
    </source>
</evidence>
<dbReference type="GO" id="GO:0008483">
    <property type="term" value="F:transaminase activity"/>
    <property type="evidence" value="ECO:0007669"/>
    <property type="project" value="UniProtKB-KW"/>
</dbReference>
<dbReference type="InterPro" id="IPR015422">
    <property type="entry name" value="PyrdxlP-dep_Trfase_small"/>
</dbReference>
<dbReference type="InterPro" id="IPR015421">
    <property type="entry name" value="PyrdxlP-dep_Trfase_major"/>
</dbReference>
<dbReference type="Gene3D" id="3.90.1150.10">
    <property type="entry name" value="Aspartate Aminotransferase, domain 1"/>
    <property type="match status" value="1"/>
</dbReference>
<comment type="similarity">
    <text evidence="1 2">Belongs to the DegT/DnrJ/EryC1 family.</text>
</comment>
<evidence type="ECO:0000256" key="1">
    <source>
        <dbReference type="ARBA" id="ARBA00037999"/>
    </source>
</evidence>
<dbReference type="PIRSF" id="PIRSF000390">
    <property type="entry name" value="PLP_StrS"/>
    <property type="match status" value="1"/>
</dbReference>
<dbReference type="Pfam" id="PF01041">
    <property type="entry name" value="DegT_DnrJ_EryC1"/>
    <property type="match status" value="1"/>
</dbReference>
<evidence type="ECO:0000313" key="3">
    <source>
        <dbReference type="EMBL" id="MFC3228689.1"/>
    </source>
</evidence>
<dbReference type="InterPro" id="IPR015424">
    <property type="entry name" value="PyrdxlP-dep_Trfase"/>
</dbReference>
<sequence length="391" mass="42170">MTESSDLPFLPFSRPSLSAEAIAEVVDCLESGWITTGPRTARFEAALADYLGAPHVACLSSATAGLHLALAALDLQPGDEVITTPLTFAASLNTIVHAGGRPVLADIDPATLNIDLDAVEKAVGPKTRAIMPVHFAGLPVDLDPLYEMALSRGIRVIEDAAHAIGAGYRGRRIGSFGDSQVFSFHPNKNMTTGEGGAVATTDQALAQRIARLRFHGIDREAFNRFTKAGSQEYDVVAPGFKFNMLDMQAALGLHQLPALDGFNARRKELAMRYRACLAGWPQLRLQAVPDYPHDHAWHLFVVVLEPERAGMDRAAFMAAMKARNIGTGLHYQAAHLFAYYRELLGTGPGSFPHAEDAGANIVSLPLFPAMTEAEQDRVVEAMDDIFARGAQ</sequence>
<dbReference type="EMBL" id="JBHRTR010000028">
    <property type="protein sequence ID" value="MFC3228689.1"/>
    <property type="molecule type" value="Genomic_DNA"/>
</dbReference>
<dbReference type="Proteomes" id="UP001595528">
    <property type="component" value="Unassembled WGS sequence"/>
</dbReference>
<dbReference type="RefSeq" id="WP_379902050.1">
    <property type="nucleotide sequence ID" value="NZ_JBHRTR010000028.1"/>
</dbReference>
<name>A0ABV7L2H3_9PROT</name>
<dbReference type="SUPFAM" id="SSF53383">
    <property type="entry name" value="PLP-dependent transferases"/>
    <property type="match status" value="1"/>
</dbReference>
<dbReference type="PANTHER" id="PTHR30244">
    <property type="entry name" value="TRANSAMINASE"/>
    <property type="match status" value="1"/>
</dbReference>
<proteinExistence type="inferred from homology"/>
<dbReference type="CDD" id="cd00616">
    <property type="entry name" value="AHBA_syn"/>
    <property type="match status" value="1"/>
</dbReference>
<dbReference type="InterPro" id="IPR000653">
    <property type="entry name" value="DegT/StrS_aminotransferase"/>
</dbReference>
<evidence type="ECO:0000313" key="4">
    <source>
        <dbReference type="Proteomes" id="UP001595528"/>
    </source>
</evidence>
<accession>A0ABV7L2H3</accession>
<keyword evidence="4" id="KW-1185">Reference proteome</keyword>
<reference evidence="4" key="1">
    <citation type="journal article" date="2019" name="Int. J. Syst. Evol. Microbiol.">
        <title>The Global Catalogue of Microorganisms (GCM) 10K type strain sequencing project: providing services to taxonomists for standard genome sequencing and annotation.</title>
        <authorList>
            <consortium name="The Broad Institute Genomics Platform"/>
            <consortium name="The Broad Institute Genome Sequencing Center for Infectious Disease"/>
            <person name="Wu L."/>
            <person name="Ma J."/>
        </authorList>
    </citation>
    <scope>NUCLEOTIDE SEQUENCE [LARGE SCALE GENOMIC DNA]</scope>
    <source>
        <strain evidence="4">KCTC 42964</strain>
    </source>
</reference>
<comment type="caution">
    <text evidence="3">The sequence shown here is derived from an EMBL/GenBank/DDBJ whole genome shotgun (WGS) entry which is preliminary data.</text>
</comment>